<feature type="transmembrane region" description="Helical" evidence="1">
    <location>
        <begin position="12"/>
        <end position="33"/>
    </location>
</feature>
<feature type="transmembrane region" description="Helical" evidence="1">
    <location>
        <begin position="216"/>
        <end position="233"/>
    </location>
</feature>
<evidence type="ECO:0000313" key="3">
    <source>
        <dbReference type="Proteomes" id="UP001338125"/>
    </source>
</evidence>
<reference evidence="2 3" key="1">
    <citation type="submission" date="2024-01" db="EMBL/GenBank/DDBJ databases">
        <title>Complete genome of Cladobotryum mycophilum ATHUM6906.</title>
        <authorList>
            <person name="Christinaki A.C."/>
            <person name="Myridakis A.I."/>
            <person name="Kouvelis V.N."/>
        </authorList>
    </citation>
    <scope>NUCLEOTIDE SEQUENCE [LARGE SCALE GENOMIC DNA]</scope>
    <source>
        <strain evidence="2 3">ATHUM6906</strain>
    </source>
</reference>
<feature type="transmembrane region" description="Helical" evidence="1">
    <location>
        <begin position="187"/>
        <end position="210"/>
    </location>
</feature>
<dbReference type="EMBL" id="JAVFKD010000014">
    <property type="protein sequence ID" value="KAK5990807.1"/>
    <property type="molecule type" value="Genomic_DNA"/>
</dbReference>
<keyword evidence="3" id="KW-1185">Reference proteome</keyword>
<keyword evidence="1" id="KW-1133">Transmembrane helix</keyword>
<organism evidence="2 3">
    <name type="scientific">Cladobotryum mycophilum</name>
    <dbReference type="NCBI Taxonomy" id="491253"/>
    <lineage>
        <taxon>Eukaryota</taxon>
        <taxon>Fungi</taxon>
        <taxon>Dikarya</taxon>
        <taxon>Ascomycota</taxon>
        <taxon>Pezizomycotina</taxon>
        <taxon>Sordariomycetes</taxon>
        <taxon>Hypocreomycetidae</taxon>
        <taxon>Hypocreales</taxon>
        <taxon>Hypocreaceae</taxon>
        <taxon>Cladobotryum</taxon>
    </lineage>
</organism>
<feature type="transmembrane region" description="Helical" evidence="1">
    <location>
        <begin position="97"/>
        <end position="118"/>
    </location>
</feature>
<keyword evidence="1" id="KW-0812">Transmembrane</keyword>
<dbReference type="Proteomes" id="UP001338125">
    <property type="component" value="Unassembled WGS sequence"/>
</dbReference>
<comment type="caution">
    <text evidence="2">The sequence shown here is derived from an EMBL/GenBank/DDBJ whole genome shotgun (WGS) entry which is preliminary data.</text>
</comment>
<feature type="transmembrane region" description="Helical" evidence="1">
    <location>
        <begin position="39"/>
        <end position="61"/>
    </location>
</feature>
<accession>A0ABR0SF51</accession>
<evidence type="ECO:0000256" key="1">
    <source>
        <dbReference type="SAM" id="Phobius"/>
    </source>
</evidence>
<protein>
    <submittedName>
        <fullName evidence="2">Uncharacterized protein</fullName>
    </submittedName>
</protein>
<name>A0ABR0SF51_9HYPO</name>
<proteinExistence type="predicted"/>
<evidence type="ECO:0000313" key="2">
    <source>
        <dbReference type="EMBL" id="KAK5990807.1"/>
    </source>
</evidence>
<gene>
    <name evidence="2" type="ORF">PT974_09080</name>
</gene>
<sequence length="238" mass="27587">MSSLPIFRDSLTSIPVTEFSSASLVLLSIFYLAPQTIPSWQTALSTLFISVIFVAFAEVMAPYATLESVYKGVCLYLRAMTALVLRLVQLIRYGSKLLLAVIAWAIYYEATRIFCYFWKQIIATRVSRLLTVHFPRFYILGCNSFDDTTLKVRQIWSVIVAICHISISRIMQELCRRFSFHIRVTWWLYRWIVLPIAVVAWIHFLIVTFILHQGELEALCFCVMLLLWILSKLKNPIS</sequence>
<keyword evidence="1" id="KW-0472">Membrane</keyword>